<name>F0WCM1_9STRA</name>
<feature type="compositionally biased region" description="Pro residues" evidence="1">
    <location>
        <begin position="13"/>
        <end position="26"/>
    </location>
</feature>
<reference evidence="2" key="1">
    <citation type="journal article" date="2011" name="PLoS Biol.">
        <title>Gene gain and loss during evolution of obligate parasitism in the white rust pathogen of Arabidopsis thaliana.</title>
        <authorList>
            <person name="Kemen E."/>
            <person name="Gardiner A."/>
            <person name="Schultz-Larsen T."/>
            <person name="Kemen A.C."/>
            <person name="Balmuth A.L."/>
            <person name="Robert-Seilaniantz A."/>
            <person name="Bailey K."/>
            <person name="Holub E."/>
            <person name="Studholme D.J."/>
            <person name="Maclean D."/>
            <person name="Jones J.D."/>
        </authorList>
    </citation>
    <scope>NUCLEOTIDE SEQUENCE</scope>
</reference>
<dbReference type="HOGENOM" id="CLU_061295_0_0_1"/>
<gene>
    <name evidence="2" type="primary">AlNc14C60G4405</name>
    <name evidence="2" type="ORF">ALNC14_050850</name>
</gene>
<organism evidence="2">
    <name type="scientific">Albugo laibachii Nc14</name>
    <dbReference type="NCBI Taxonomy" id="890382"/>
    <lineage>
        <taxon>Eukaryota</taxon>
        <taxon>Sar</taxon>
        <taxon>Stramenopiles</taxon>
        <taxon>Oomycota</taxon>
        <taxon>Peronosporomycetes</taxon>
        <taxon>Albuginales</taxon>
        <taxon>Albuginaceae</taxon>
        <taxon>Albugo</taxon>
    </lineage>
</organism>
<sequence length="346" mass="38120">MGPRSPYCLPLPVKTPKPQQPPPSWPGPSTSKVPLAKLRTKHPENVPFPRSLGSEKGPATKTPTAAGSSESILEDKGSSPRSPPDSSSKSTEDNNIPLATQPEGPPSGQVAPVKESLSWKFVRTGFKRNRSIDNLKSLVILQSIDVEYKNLTFRHGRSLECDTTLCRPGSRHLPTSVAVSKEATHFLKKYHTRIAKDERPTRVGEMVDFFLEDIQTATLPTAMNKLLREDIQVSKAERFVWSTCNGDTLVKFASMHPVALHGVLHSSMRSNAAHLADVVQVHVINRVLAASEPSSDTSFINKWSKRIGGKVRTKRQDSFASVTHWWSDSPAMDDLQRATQSLAFSS</sequence>
<dbReference type="EMBL" id="FR824105">
    <property type="protein sequence ID" value="CCA18942.1"/>
    <property type="molecule type" value="Genomic_DNA"/>
</dbReference>
<feature type="region of interest" description="Disordered" evidence="1">
    <location>
        <begin position="1"/>
        <end position="112"/>
    </location>
</feature>
<evidence type="ECO:0000313" key="2">
    <source>
        <dbReference type="EMBL" id="CCA18942.1"/>
    </source>
</evidence>
<reference evidence="2" key="2">
    <citation type="submission" date="2011-02" db="EMBL/GenBank/DDBJ databases">
        <authorList>
            <person name="MacLean D."/>
        </authorList>
    </citation>
    <scope>NUCLEOTIDE SEQUENCE</scope>
</reference>
<evidence type="ECO:0000256" key="1">
    <source>
        <dbReference type="SAM" id="MobiDB-lite"/>
    </source>
</evidence>
<proteinExistence type="predicted"/>
<protein>
    <submittedName>
        <fullName evidence="2">AlNc14C60G4405 protein</fullName>
    </submittedName>
</protein>
<accession>F0WCM1</accession>
<dbReference type="AlphaFoldDB" id="F0WCM1"/>
<feature type="compositionally biased region" description="Polar residues" evidence="1">
    <location>
        <begin position="61"/>
        <end position="71"/>
    </location>
</feature>